<evidence type="ECO:0000313" key="1">
    <source>
        <dbReference type="EMBL" id="WAN69549.1"/>
    </source>
</evidence>
<reference evidence="1" key="2">
    <citation type="submission" date="2022-10" db="EMBL/GenBank/DDBJ databases">
        <authorList>
            <person name="Ngo T.-E."/>
        </authorList>
    </citation>
    <scope>NUCLEOTIDE SEQUENCE</scope>
    <source>
        <strain evidence="1">JHB</strain>
    </source>
</reference>
<sequence>MTSFPVFYSVYRIYEVQSYLTLIPCLDAAHPDSRFPIPDSRFPIPCSLFPVPCSRLLQEVS</sequence>
<dbReference type="Proteomes" id="UP000176944">
    <property type="component" value="Chromosome"/>
</dbReference>
<accession>A0A9Q9STU8</accession>
<reference evidence="1" key="1">
    <citation type="journal article" date="2017" name="Proc. Natl. Acad. Sci. U.S.A.">
        <title>Comparative genomics uncovers the prolific and distinctive metabolic potential of the cyanobacterial genus Moorea.</title>
        <authorList>
            <person name="Leao T."/>
            <person name="Castelao G."/>
            <person name="Korobeynikov A."/>
            <person name="Monroe E.A."/>
            <person name="Podell S."/>
            <person name="Glukhov E."/>
            <person name="Allen E.E."/>
            <person name="Gerwick W.H."/>
            <person name="Gerwick L."/>
        </authorList>
    </citation>
    <scope>NUCLEOTIDE SEQUENCE</scope>
    <source>
        <strain evidence="1">JHB</strain>
    </source>
</reference>
<proteinExistence type="predicted"/>
<dbReference type="AlphaFoldDB" id="A0A9Q9STU8"/>
<name>A0A9Q9STU8_MOOP1</name>
<organism evidence="1">
    <name type="scientific">Moorena producens (strain JHB)</name>
    <dbReference type="NCBI Taxonomy" id="1454205"/>
    <lineage>
        <taxon>Bacteria</taxon>
        <taxon>Bacillati</taxon>
        <taxon>Cyanobacteriota</taxon>
        <taxon>Cyanophyceae</taxon>
        <taxon>Coleofasciculales</taxon>
        <taxon>Coleofasciculaceae</taxon>
        <taxon>Moorena</taxon>
    </lineage>
</organism>
<gene>
    <name evidence="1" type="ORF">BJP36_36285</name>
</gene>
<protein>
    <submittedName>
        <fullName evidence="1">Uncharacterized protein</fullName>
    </submittedName>
</protein>
<dbReference type="EMBL" id="CP017708">
    <property type="protein sequence ID" value="WAN69549.1"/>
    <property type="molecule type" value="Genomic_DNA"/>
</dbReference>